<dbReference type="STRING" id="857566.A0A1E3PG67"/>
<dbReference type="InterPro" id="IPR019734">
    <property type="entry name" value="TPR_rpt"/>
</dbReference>
<evidence type="ECO:0000256" key="1">
    <source>
        <dbReference type="PROSITE-ProRule" id="PRU00339"/>
    </source>
</evidence>
<dbReference type="InterPro" id="IPR011990">
    <property type="entry name" value="TPR-like_helical_dom_sf"/>
</dbReference>
<feature type="repeat" description="TPR" evidence="1">
    <location>
        <begin position="38"/>
        <end position="71"/>
    </location>
</feature>
<dbReference type="AlphaFoldDB" id="A0A1E3PG67"/>
<accession>A0A1E3PG67</accession>
<dbReference type="EMBL" id="KV454413">
    <property type="protein sequence ID" value="ODQ63867.1"/>
    <property type="molecule type" value="Genomic_DNA"/>
</dbReference>
<keyword evidence="1" id="KW-0802">TPR repeat</keyword>
<dbReference type="OrthoDB" id="1914839at2759"/>
<evidence type="ECO:0000256" key="2">
    <source>
        <dbReference type="SAM" id="Coils"/>
    </source>
</evidence>
<dbReference type="SMART" id="SM00028">
    <property type="entry name" value="TPR"/>
    <property type="match status" value="3"/>
</dbReference>
<dbReference type="Gene3D" id="1.25.40.10">
    <property type="entry name" value="Tetratricopeptide repeat domain"/>
    <property type="match status" value="2"/>
</dbReference>
<keyword evidence="2" id="KW-0175">Coiled coil</keyword>
<organism evidence="3 4">
    <name type="scientific">Nadsonia fulvescens var. elongata DSM 6958</name>
    <dbReference type="NCBI Taxonomy" id="857566"/>
    <lineage>
        <taxon>Eukaryota</taxon>
        <taxon>Fungi</taxon>
        <taxon>Dikarya</taxon>
        <taxon>Ascomycota</taxon>
        <taxon>Saccharomycotina</taxon>
        <taxon>Dipodascomycetes</taxon>
        <taxon>Dipodascales</taxon>
        <taxon>Dipodascales incertae sedis</taxon>
        <taxon>Nadsonia</taxon>
    </lineage>
</organism>
<sequence>MSQIESAIKLAREHLDASAPESAIQTLMPLVETNDSNITLLQVLGEAFLEYGDTEQAYNLFIKASELDPTGSQGGMEKFLWLGQIVGGRSGEVWFQKGMELLRSEISKKEQEFSSINDKAGQQQRLEQLKIEVAFLKRKLCEALCGVIEIWMTDLCMEPEAESKCDGLITESLLVDNTLAESWTVLGSIRISQQRNEEAVVALAKAWDLYKDELDPPTPSLLTLARYLVEMKQDEIAVECLQKIQDLDEAIVEVHYLEGFVNFNAYKAIVEKVGNLISDELNEEKKSYVADARMSFKKALHFMQFDENVDAEIKTHIEQMLNELASEPESEEIAAYTGDINEENLEDFIEDNEDEEMS</sequence>
<evidence type="ECO:0000313" key="3">
    <source>
        <dbReference type="EMBL" id="ODQ63867.1"/>
    </source>
</evidence>
<evidence type="ECO:0000313" key="4">
    <source>
        <dbReference type="Proteomes" id="UP000095009"/>
    </source>
</evidence>
<name>A0A1E3PG67_9ASCO</name>
<keyword evidence="4" id="KW-1185">Reference proteome</keyword>
<feature type="coiled-coil region" evidence="2">
    <location>
        <begin position="99"/>
        <end position="139"/>
    </location>
</feature>
<reference evidence="3 4" key="1">
    <citation type="journal article" date="2016" name="Proc. Natl. Acad. Sci. U.S.A.">
        <title>Comparative genomics of biotechnologically important yeasts.</title>
        <authorList>
            <person name="Riley R."/>
            <person name="Haridas S."/>
            <person name="Wolfe K.H."/>
            <person name="Lopes M.R."/>
            <person name="Hittinger C.T."/>
            <person name="Goeker M."/>
            <person name="Salamov A.A."/>
            <person name="Wisecaver J.H."/>
            <person name="Long T.M."/>
            <person name="Calvey C.H."/>
            <person name="Aerts A.L."/>
            <person name="Barry K.W."/>
            <person name="Choi C."/>
            <person name="Clum A."/>
            <person name="Coughlan A.Y."/>
            <person name="Deshpande S."/>
            <person name="Douglass A.P."/>
            <person name="Hanson S.J."/>
            <person name="Klenk H.-P."/>
            <person name="LaButti K.M."/>
            <person name="Lapidus A."/>
            <person name="Lindquist E.A."/>
            <person name="Lipzen A.M."/>
            <person name="Meier-Kolthoff J.P."/>
            <person name="Ohm R.A."/>
            <person name="Otillar R.P."/>
            <person name="Pangilinan J.L."/>
            <person name="Peng Y."/>
            <person name="Rokas A."/>
            <person name="Rosa C.A."/>
            <person name="Scheuner C."/>
            <person name="Sibirny A.A."/>
            <person name="Slot J.C."/>
            <person name="Stielow J.B."/>
            <person name="Sun H."/>
            <person name="Kurtzman C.P."/>
            <person name="Blackwell M."/>
            <person name="Grigoriev I.V."/>
            <person name="Jeffries T.W."/>
        </authorList>
    </citation>
    <scope>NUCLEOTIDE SEQUENCE [LARGE SCALE GENOMIC DNA]</scope>
    <source>
        <strain evidence="3 4">DSM 6958</strain>
    </source>
</reference>
<dbReference type="CDD" id="cd24142">
    <property type="entry name" value="ACL4-like"/>
    <property type="match status" value="1"/>
</dbReference>
<protein>
    <recommendedName>
        <fullName evidence="5">TPR-like protein</fullName>
    </recommendedName>
</protein>
<dbReference type="PROSITE" id="PS50005">
    <property type="entry name" value="TPR"/>
    <property type="match status" value="1"/>
</dbReference>
<dbReference type="SUPFAM" id="SSF48452">
    <property type="entry name" value="TPR-like"/>
    <property type="match status" value="1"/>
</dbReference>
<dbReference type="Proteomes" id="UP000095009">
    <property type="component" value="Unassembled WGS sequence"/>
</dbReference>
<evidence type="ECO:0008006" key="5">
    <source>
        <dbReference type="Google" id="ProtNLM"/>
    </source>
</evidence>
<proteinExistence type="predicted"/>
<gene>
    <name evidence="3" type="ORF">NADFUDRAFT_83960</name>
</gene>